<dbReference type="PANTHER" id="PTHR34676:SF17">
    <property type="entry name" value="OS06G0684500 PROTEIN"/>
    <property type="match status" value="1"/>
</dbReference>
<evidence type="ECO:0000313" key="1">
    <source>
        <dbReference type="EMBL" id="PWA14164.1"/>
    </source>
</evidence>
<evidence type="ECO:0008006" key="3">
    <source>
        <dbReference type="Google" id="ProtNLM"/>
    </source>
</evidence>
<name>A0A2U1K8W8_ARTAN</name>
<gene>
    <name evidence="1" type="ORF">CTI12_AA630850</name>
</gene>
<evidence type="ECO:0000313" key="2">
    <source>
        <dbReference type="Proteomes" id="UP000245207"/>
    </source>
</evidence>
<dbReference type="EMBL" id="PKPP01033597">
    <property type="protein sequence ID" value="PWA14164.1"/>
    <property type="molecule type" value="Genomic_DNA"/>
</dbReference>
<dbReference type="AlphaFoldDB" id="A0A2U1K8W8"/>
<proteinExistence type="predicted"/>
<accession>A0A2U1K8W8</accession>
<sequence>MWKTLEIVFERNTEVKDSKILLLTKNLETFEMFKGESVHSMSGRLKDIICQLTALGQTYPDEVYVRSNINALPPKWNLMATTLRCKDLSVLSLEDAIGSLKVFEIDQEREKLVSRKRSAEQNE</sequence>
<organism evidence="1 2">
    <name type="scientific">Artemisia annua</name>
    <name type="common">Sweet wormwood</name>
    <dbReference type="NCBI Taxonomy" id="35608"/>
    <lineage>
        <taxon>Eukaryota</taxon>
        <taxon>Viridiplantae</taxon>
        <taxon>Streptophyta</taxon>
        <taxon>Embryophyta</taxon>
        <taxon>Tracheophyta</taxon>
        <taxon>Spermatophyta</taxon>
        <taxon>Magnoliopsida</taxon>
        <taxon>eudicotyledons</taxon>
        <taxon>Gunneridae</taxon>
        <taxon>Pentapetalae</taxon>
        <taxon>asterids</taxon>
        <taxon>campanulids</taxon>
        <taxon>Asterales</taxon>
        <taxon>Asteraceae</taxon>
        <taxon>Asteroideae</taxon>
        <taxon>Anthemideae</taxon>
        <taxon>Artemisiinae</taxon>
        <taxon>Artemisia</taxon>
    </lineage>
</organism>
<dbReference type="Proteomes" id="UP000245207">
    <property type="component" value="Unassembled WGS sequence"/>
</dbReference>
<reference evidence="1 2" key="1">
    <citation type="journal article" date="2018" name="Mol. Plant">
        <title>The genome of Artemisia annua provides insight into the evolution of Asteraceae family and artemisinin biosynthesis.</title>
        <authorList>
            <person name="Shen Q."/>
            <person name="Zhang L."/>
            <person name="Liao Z."/>
            <person name="Wang S."/>
            <person name="Yan T."/>
            <person name="Shi P."/>
            <person name="Liu M."/>
            <person name="Fu X."/>
            <person name="Pan Q."/>
            <person name="Wang Y."/>
            <person name="Lv Z."/>
            <person name="Lu X."/>
            <person name="Zhang F."/>
            <person name="Jiang W."/>
            <person name="Ma Y."/>
            <person name="Chen M."/>
            <person name="Hao X."/>
            <person name="Li L."/>
            <person name="Tang Y."/>
            <person name="Lv G."/>
            <person name="Zhou Y."/>
            <person name="Sun X."/>
            <person name="Brodelius P.E."/>
            <person name="Rose J.K.C."/>
            <person name="Tang K."/>
        </authorList>
    </citation>
    <scope>NUCLEOTIDE SEQUENCE [LARGE SCALE GENOMIC DNA]</scope>
    <source>
        <strain evidence="2">cv. Huhao1</strain>
        <tissue evidence="1">Leaf</tissue>
    </source>
</reference>
<keyword evidence="2" id="KW-1185">Reference proteome</keyword>
<dbReference type="PANTHER" id="PTHR34676">
    <property type="entry name" value="DUF4219 DOMAIN-CONTAINING PROTEIN-RELATED"/>
    <property type="match status" value="1"/>
</dbReference>
<dbReference type="Pfam" id="PF14223">
    <property type="entry name" value="Retrotran_gag_2"/>
    <property type="match status" value="1"/>
</dbReference>
<dbReference type="OrthoDB" id="1738251at2759"/>
<comment type="caution">
    <text evidence="1">The sequence shown here is derived from an EMBL/GenBank/DDBJ whole genome shotgun (WGS) entry which is preliminary data.</text>
</comment>
<protein>
    <recommendedName>
        <fullName evidence="3">UBN2 domain-containing protein</fullName>
    </recommendedName>
</protein>